<dbReference type="InterPro" id="IPR001108">
    <property type="entry name" value="Peptidase_A22A"/>
</dbReference>
<dbReference type="EMBL" id="CAJOAZ010026119">
    <property type="protein sequence ID" value="CAF4398364.1"/>
    <property type="molecule type" value="Genomic_DNA"/>
</dbReference>
<gene>
    <name evidence="2" type="ORF">OXD698_LOCUS51319</name>
</gene>
<dbReference type="Pfam" id="PF01080">
    <property type="entry name" value="Presenilin"/>
    <property type="match status" value="1"/>
</dbReference>
<proteinExistence type="predicted"/>
<dbReference type="PANTHER" id="PTHR10202:SF13">
    <property type="entry name" value="PRESENILIN HOMOLOG"/>
    <property type="match status" value="1"/>
</dbReference>
<organism evidence="2 3">
    <name type="scientific">Adineta steineri</name>
    <dbReference type="NCBI Taxonomy" id="433720"/>
    <lineage>
        <taxon>Eukaryota</taxon>
        <taxon>Metazoa</taxon>
        <taxon>Spiralia</taxon>
        <taxon>Gnathifera</taxon>
        <taxon>Rotifera</taxon>
        <taxon>Eurotatoria</taxon>
        <taxon>Bdelloidea</taxon>
        <taxon>Adinetida</taxon>
        <taxon>Adinetidae</taxon>
        <taxon>Adineta</taxon>
    </lineage>
</organism>
<dbReference type="Gene3D" id="1.10.472.100">
    <property type="entry name" value="Presenilin"/>
    <property type="match status" value="1"/>
</dbReference>
<comment type="caution">
    <text evidence="2">The sequence shown here is derived from an EMBL/GenBank/DDBJ whole genome shotgun (WGS) entry which is preliminary data.</text>
</comment>
<evidence type="ECO:0000313" key="3">
    <source>
        <dbReference type="Proteomes" id="UP000663844"/>
    </source>
</evidence>
<protein>
    <submittedName>
        <fullName evidence="2">Uncharacterized protein</fullName>
    </submittedName>
</protein>
<dbReference type="GO" id="GO:0070765">
    <property type="term" value="C:gamma-secretase complex"/>
    <property type="evidence" value="ECO:0007669"/>
    <property type="project" value="TreeGrafter"/>
</dbReference>
<dbReference type="GO" id="GO:0016485">
    <property type="term" value="P:protein processing"/>
    <property type="evidence" value="ECO:0007669"/>
    <property type="project" value="InterPro"/>
</dbReference>
<feature type="transmembrane region" description="Helical" evidence="1">
    <location>
        <begin position="95"/>
        <end position="118"/>
    </location>
</feature>
<keyword evidence="1" id="KW-0472">Membrane</keyword>
<accession>A0A820NY24</accession>
<dbReference type="GO" id="GO:0006509">
    <property type="term" value="P:membrane protein ectodomain proteolysis"/>
    <property type="evidence" value="ECO:0007669"/>
    <property type="project" value="TreeGrafter"/>
</dbReference>
<dbReference type="PANTHER" id="PTHR10202">
    <property type="entry name" value="PRESENILIN"/>
    <property type="match status" value="1"/>
</dbReference>
<evidence type="ECO:0000256" key="1">
    <source>
        <dbReference type="SAM" id="Phobius"/>
    </source>
</evidence>
<keyword evidence="1" id="KW-1133">Transmembrane helix</keyword>
<dbReference type="Proteomes" id="UP000663844">
    <property type="component" value="Unassembled WGS sequence"/>
</dbReference>
<evidence type="ECO:0000313" key="2">
    <source>
        <dbReference type="EMBL" id="CAF4398364.1"/>
    </source>
</evidence>
<dbReference type="AlphaFoldDB" id="A0A820NY24"/>
<feature type="non-terminal residue" evidence="2">
    <location>
        <position position="1"/>
    </location>
</feature>
<keyword evidence="1" id="KW-0812">Transmembrane</keyword>
<dbReference type="InterPro" id="IPR042524">
    <property type="entry name" value="Presenilin_C"/>
</dbReference>
<feature type="transmembrane region" description="Helical" evidence="1">
    <location>
        <begin position="125"/>
        <end position="143"/>
    </location>
</feature>
<sequence length="160" mass="18035">SNSNQNMNSLPQKKALIPSFQYWSSLNLLFISPNTLTYFYKEKIDNNNNKNKNTNAASNKSSRKMKTRKSMLGLGDFIFYSILLSKTVFTSECNIFAIIIVYLCIIMGMLGTTIVLLILNRPLPALPISLLIGLAAFFHYNHIGNRFADILRLPTGPIII</sequence>
<dbReference type="GO" id="GO:0042500">
    <property type="term" value="F:aspartic endopeptidase activity, intramembrane cleaving"/>
    <property type="evidence" value="ECO:0007669"/>
    <property type="project" value="InterPro"/>
</dbReference>
<name>A0A820NY24_9BILA</name>
<reference evidence="2" key="1">
    <citation type="submission" date="2021-02" db="EMBL/GenBank/DDBJ databases">
        <authorList>
            <person name="Nowell W R."/>
        </authorList>
    </citation>
    <scope>NUCLEOTIDE SEQUENCE</scope>
</reference>